<sequence length="221" mass="25123">MLLGNAALVGELQQLRKENQQGHIGTKESLTRLETSVEELKDQITKLETRIVEAEERISNNEDSVMRHGRAIRYLLQREVQLSASEEGKNPVEFVKYLHTSTLNSLPDVDIKIERAHRALASKPKDTEPPRSIVVKFTDFPVKEAILRQAWLQKQRRRAQVRDVIRQLKKKGITAWSFYPAQLKISLDSGDKSFSPLADALPILQELGIALETELSRPPPD</sequence>
<protein>
    <recommendedName>
        <fullName evidence="4">L1 transposable element RRM domain-containing protein</fullName>
    </recommendedName>
</protein>
<evidence type="ECO:0000313" key="3">
    <source>
        <dbReference type="Proteomes" id="UP001529510"/>
    </source>
</evidence>
<comment type="caution">
    <text evidence="2">The sequence shown here is derived from an EMBL/GenBank/DDBJ whole genome shotgun (WGS) entry which is preliminary data.</text>
</comment>
<accession>A0ABD0MRD3</accession>
<dbReference type="Gene3D" id="3.30.70.1820">
    <property type="entry name" value="L1 transposable element, RRM domain"/>
    <property type="match status" value="1"/>
</dbReference>
<dbReference type="Proteomes" id="UP001529510">
    <property type="component" value="Unassembled WGS sequence"/>
</dbReference>
<dbReference type="EMBL" id="JAMKFB020000258">
    <property type="protein sequence ID" value="KAL0151146.1"/>
    <property type="molecule type" value="Genomic_DNA"/>
</dbReference>
<proteinExistence type="predicted"/>
<organism evidence="2 3">
    <name type="scientific">Cirrhinus mrigala</name>
    <name type="common">Mrigala</name>
    <dbReference type="NCBI Taxonomy" id="683832"/>
    <lineage>
        <taxon>Eukaryota</taxon>
        <taxon>Metazoa</taxon>
        <taxon>Chordata</taxon>
        <taxon>Craniata</taxon>
        <taxon>Vertebrata</taxon>
        <taxon>Euteleostomi</taxon>
        <taxon>Actinopterygii</taxon>
        <taxon>Neopterygii</taxon>
        <taxon>Teleostei</taxon>
        <taxon>Ostariophysi</taxon>
        <taxon>Cypriniformes</taxon>
        <taxon>Cyprinidae</taxon>
        <taxon>Labeoninae</taxon>
        <taxon>Labeonini</taxon>
        <taxon>Cirrhinus</taxon>
    </lineage>
</organism>
<evidence type="ECO:0000313" key="2">
    <source>
        <dbReference type="EMBL" id="KAL0151146.1"/>
    </source>
</evidence>
<dbReference type="Gene3D" id="1.20.5.2280">
    <property type="match status" value="1"/>
</dbReference>
<reference evidence="2 3" key="1">
    <citation type="submission" date="2024-05" db="EMBL/GenBank/DDBJ databases">
        <title>Genome sequencing and assembly of Indian major carp, Cirrhinus mrigala (Hamilton, 1822).</title>
        <authorList>
            <person name="Mohindra V."/>
            <person name="Chowdhury L.M."/>
            <person name="Lal K."/>
            <person name="Jena J.K."/>
        </authorList>
    </citation>
    <scope>NUCLEOTIDE SEQUENCE [LARGE SCALE GENOMIC DNA]</scope>
    <source>
        <strain evidence="2">CM1030</strain>
        <tissue evidence="2">Blood</tissue>
    </source>
</reference>
<gene>
    <name evidence="2" type="ORF">M9458_053659</name>
</gene>
<dbReference type="InterPro" id="IPR004244">
    <property type="entry name" value="Transposase_22"/>
</dbReference>
<dbReference type="AlphaFoldDB" id="A0ABD0MRD3"/>
<name>A0ABD0MRD3_CIRMR</name>
<feature type="coiled-coil region" evidence="1">
    <location>
        <begin position="30"/>
        <end position="64"/>
    </location>
</feature>
<keyword evidence="3" id="KW-1185">Reference proteome</keyword>
<evidence type="ECO:0008006" key="4">
    <source>
        <dbReference type="Google" id="ProtNLM"/>
    </source>
</evidence>
<evidence type="ECO:0000256" key="1">
    <source>
        <dbReference type="SAM" id="Coils"/>
    </source>
</evidence>
<dbReference type="PANTHER" id="PTHR11505">
    <property type="entry name" value="L1 TRANSPOSABLE ELEMENT-RELATED"/>
    <property type="match status" value="1"/>
</dbReference>
<keyword evidence="1" id="KW-0175">Coiled coil</keyword>